<proteinExistence type="inferred from homology"/>
<accession>A0A383RDT7</accession>
<evidence type="ECO:0000256" key="1">
    <source>
        <dbReference type="ARBA" id="ARBA00004141"/>
    </source>
</evidence>
<reference evidence="8" key="1">
    <citation type="submission" date="2018-08" db="EMBL/GenBank/DDBJ databases">
        <authorList>
            <person name="Chevrot R."/>
        </authorList>
    </citation>
    <scope>NUCLEOTIDE SEQUENCE [LARGE SCALE GENOMIC DNA]</scope>
</reference>
<comment type="subcellular location">
    <subcellularLocation>
        <location evidence="1">Membrane</location>
        <topology evidence="1">Multi-pass membrane protein</topology>
    </subcellularLocation>
</comment>
<dbReference type="RefSeq" id="WP_232055607.1">
    <property type="nucleotide sequence ID" value="NZ_LS992241.1"/>
</dbReference>
<feature type="transmembrane region" description="Helical" evidence="6">
    <location>
        <begin position="5"/>
        <end position="24"/>
    </location>
</feature>
<dbReference type="Proteomes" id="UP000304148">
    <property type="component" value="Chromosome"/>
</dbReference>
<evidence type="ECO:0000256" key="5">
    <source>
        <dbReference type="ARBA" id="ARBA00023600"/>
    </source>
</evidence>
<dbReference type="GO" id="GO:0016020">
    <property type="term" value="C:membrane"/>
    <property type="evidence" value="ECO:0007669"/>
    <property type="project" value="UniProtKB-SubCell"/>
</dbReference>
<dbReference type="InterPro" id="IPR006480">
    <property type="entry name" value="Phage_holin_4_1"/>
</dbReference>
<keyword evidence="4 6" id="KW-0472">Membrane</keyword>
<protein>
    <recommendedName>
        <fullName evidence="9">Toxin secretion/phage lysis holin</fullName>
    </recommendedName>
</protein>
<dbReference type="Pfam" id="PF05105">
    <property type="entry name" value="Phage_holin_4_1"/>
    <property type="match status" value="1"/>
</dbReference>
<name>A0A383RDT7_PAEAL</name>
<evidence type="ECO:0008006" key="9">
    <source>
        <dbReference type="Google" id="ProtNLM"/>
    </source>
</evidence>
<dbReference type="EMBL" id="LS992241">
    <property type="protein sequence ID" value="SYX84459.1"/>
    <property type="molecule type" value="Genomic_DNA"/>
</dbReference>
<keyword evidence="3 6" id="KW-1133">Transmembrane helix</keyword>
<dbReference type="AlphaFoldDB" id="A0A383RDT7"/>
<evidence type="ECO:0000256" key="2">
    <source>
        <dbReference type="ARBA" id="ARBA00022692"/>
    </source>
</evidence>
<evidence type="ECO:0000256" key="6">
    <source>
        <dbReference type="SAM" id="Phobius"/>
    </source>
</evidence>
<evidence type="ECO:0000256" key="3">
    <source>
        <dbReference type="ARBA" id="ARBA00022989"/>
    </source>
</evidence>
<comment type="similarity">
    <text evidence="5">Belongs to the bacteriophage holin family. Cp-1 holin subfamily.</text>
</comment>
<organism evidence="7 8">
    <name type="scientific">Paenibacillus alvei</name>
    <name type="common">Bacillus alvei</name>
    <dbReference type="NCBI Taxonomy" id="44250"/>
    <lineage>
        <taxon>Bacteria</taxon>
        <taxon>Bacillati</taxon>
        <taxon>Bacillota</taxon>
        <taxon>Bacilli</taxon>
        <taxon>Bacillales</taxon>
        <taxon>Paenibacillaceae</taxon>
        <taxon>Paenibacillus</taxon>
    </lineage>
</organism>
<evidence type="ECO:0000313" key="8">
    <source>
        <dbReference type="Proteomes" id="UP000304148"/>
    </source>
</evidence>
<evidence type="ECO:0000256" key="4">
    <source>
        <dbReference type="ARBA" id="ARBA00023136"/>
    </source>
</evidence>
<gene>
    <name evidence="7" type="ORF">PBLR_12881</name>
</gene>
<keyword evidence="2 6" id="KW-0812">Transmembrane</keyword>
<evidence type="ECO:0000313" key="7">
    <source>
        <dbReference type="EMBL" id="SYX84459.1"/>
    </source>
</evidence>
<sequence length="152" mass="16712">MYEKFVNVIVGGVGSSLSYFYGGWNASLEFLSLLVLADFVSGIIASIVEAGLDVQGGLSSRKGFKGLAKKGLMFLIIMIAHRADIVLEKDFLMFGAIWFYISNELISITENYGRIGFPLPPQVKQIIAILKSKEAANMKNGKENENGQNRLE</sequence>
<dbReference type="NCBIfam" id="TIGR01593">
    <property type="entry name" value="holin_tox_secr"/>
    <property type="match status" value="1"/>
</dbReference>